<dbReference type="Gene3D" id="3.40.30.10">
    <property type="entry name" value="Glutaredoxin"/>
    <property type="match status" value="1"/>
</dbReference>
<dbReference type="InterPro" id="IPR036249">
    <property type="entry name" value="Thioredoxin-like_sf"/>
</dbReference>
<sequence length="210" mass="22845">MPRQTGLISVVVATAVLAAGAGGYLYMQTRGQSDLLSDCTGGKIAGGAIGGPFTLIDGDGRTVTDKQVITKPSLIYFGYTFCPDVCPLDNARNADATDLLARRGFDVTPIFISIDPKRDTPEVVKQYAENFSPRMIGLTGTPAEVKVASKAYRTYYRIQDPTKKFYMIDHSTYTYLVLPKRGFVEFFKRGDTAEEVADRTACVLKAAGTN</sequence>
<evidence type="ECO:0000256" key="2">
    <source>
        <dbReference type="ARBA" id="ARBA00023008"/>
    </source>
</evidence>
<evidence type="ECO:0000256" key="3">
    <source>
        <dbReference type="PIRSR" id="PIRSR603782-1"/>
    </source>
</evidence>
<dbReference type="PANTHER" id="PTHR12151:SF25">
    <property type="entry name" value="LINALOOL DEHYDRATASE_ISOMERASE DOMAIN-CONTAINING PROTEIN"/>
    <property type="match status" value="1"/>
</dbReference>
<dbReference type="CDD" id="cd02968">
    <property type="entry name" value="SCO"/>
    <property type="match status" value="1"/>
</dbReference>
<keyword evidence="5" id="KW-0812">Transmembrane</keyword>
<comment type="similarity">
    <text evidence="1">Belongs to the SCO1/2 family.</text>
</comment>
<feature type="binding site" evidence="3">
    <location>
        <position position="82"/>
    </location>
    <ligand>
        <name>Cu cation</name>
        <dbReference type="ChEBI" id="CHEBI:23378"/>
    </ligand>
</feature>
<reference evidence="6" key="3">
    <citation type="submission" date="2023-06" db="EMBL/GenBank/DDBJ databases">
        <authorList>
            <person name="Sun Q."/>
            <person name="Zhou Y."/>
        </authorList>
    </citation>
    <scope>NUCLEOTIDE SEQUENCE</scope>
    <source>
        <strain evidence="6">CGMCC 1.10859</strain>
    </source>
</reference>
<evidence type="ECO:0000313" key="6">
    <source>
        <dbReference type="EMBL" id="GHD98296.1"/>
    </source>
</evidence>
<organism evidence="6 9">
    <name type="scientific">Allgaiera indica</name>
    <dbReference type="NCBI Taxonomy" id="765699"/>
    <lineage>
        <taxon>Bacteria</taxon>
        <taxon>Pseudomonadati</taxon>
        <taxon>Pseudomonadota</taxon>
        <taxon>Alphaproteobacteria</taxon>
        <taxon>Rhodobacterales</taxon>
        <taxon>Paracoccaceae</taxon>
        <taxon>Allgaiera</taxon>
    </lineage>
</organism>
<evidence type="ECO:0000313" key="7">
    <source>
        <dbReference type="EMBL" id="SDW49957.1"/>
    </source>
</evidence>
<evidence type="ECO:0000256" key="1">
    <source>
        <dbReference type="ARBA" id="ARBA00010996"/>
    </source>
</evidence>
<dbReference type="FunFam" id="3.40.30.10:FF:000013">
    <property type="entry name" value="Blast:Protein SCO1 homolog, mitochondrial"/>
    <property type="match status" value="1"/>
</dbReference>
<protein>
    <submittedName>
        <fullName evidence="7">Protein SCO1/2</fullName>
    </submittedName>
    <submittedName>
        <fullName evidence="6">Protein senC</fullName>
    </submittedName>
</protein>
<feature type="binding site" evidence="3">
    <location>
        <position position="86"/>
    </location>
    <ligand>
        <name>Cu cation</name>
        <dbReference type="ChEBI" id="CHEBI:23378"/>
    </ligand>
</feature>
<dbReference type="Proteomes" id="UP000199541">
    <property type="component" value="Unassembled WGS sequence"/>
</dbReference>
<dbReference type="SUPFAM" id="SSF52833">
    <property type="entry name" value="Thioredoxin-like"/>
    <property type="match status" value="1"/>
</dbReference>
<feature type="binding site" evidence="3">
    <location>
        <position position="170"/>
    </location>
    <ligand>
        <name>Cu cation</name>
        <dbReference type="ChEBI" id="CHEBI:23378"/>
    </ligand>
</feature>
<keyword evidence="5" id="KW-1133">Transmembrane helix</keyword>
<dbReference type="PANTHER" id="PTHR12151">
    <property type="entry name" value="ELECTRON TRANSPORT PROTIN SCO1/SENC FAMILY MEMBER"/>
    <property type="match status" value="1"/>
</dbReference>
<dbReference type="EMBL" id="BNAB01000001">
    <property type="protein sequence ID" value="GHD98296.1"/>
    <property type="molecule type" value="Genomic_DNA"/>
</dbReference>
<accession>A0AAN4UN03</accession>
<dbReference type="InterPro" id="IPR003782">
    <property type="entry name" value="SCO1/SenC"/>
</dbReference>
<keyword evidence="5" id="KW-0472">Membrane</keyword>
<evidence type="ECO:0000313" key="8">
    <source>
        <dbReference type="Proteomes" id="UP000199541"/>
    </source>
</evidence>
<name>A0AAN4UN03_9RHOB</name>
<evidence type="ECO:0000313" key="9">
    <source>
        <dbReference type="Proteomes" id="UP000634647"/>
    </source>
</evidence>
<dbReference type="EMBL" id="FNOB01000004">
    <property type="protein sequence ID" value="SDW49957.1"/>
    <property type="molecule type" value="Genomic_DNA"/>
</dbReference>
<dbReference type="GO" id="GO:0046872">
    <property type="term" value="F:metal ion binding"/>
    <property type="evidence" value="ECO:0007669"/>
    <property type="project" value="UniProtKB-KW"/>
</dbReference>
<keyword evidence="3" id="KW-0479">Metal-binding</keyword>
<dbReference type="RefSeq" id="WP_035842638.1">
    <property type="nucleotide sequence ID" value="NZ_BNAB01000001.1"/>
</dbReference>
<keyword evidence="4" id="KW-1015">Disulfide bond</keyword>
<reference evidence="6" key="1">
    <citation type="journal article" date="2014" name="Int. J. Syst. Evol. Microbiol.">
        <title>Complete genome sequence of Corynebacterium casei LMG S-19264T (=DSM 44701T), isolated from a smear-ripened cheese.</title>
        <authorList>
            <consortium name="US DOE Joint Genome Institute (JGI-PGF)"/>
            <person name="Walter F."/>
            <person name="Albersmeier A."/>
            <person name="Kalinowski J."/>
            <person name="Ruckert C."/>
        </authorList>
    </citation>
    <scope>NUCLEOTIDE SEQUENCE</scope>
    <source>
        <strain evidence="6">CGMCC 1.10859</strain>
    </source>
</reference>
<feature type="disulfide bond" description="Redox-active" evidence="4">
    <location>
        <begin position="82"/>
        <end position="86"/>
    </location>
</feature>
<keyword evidence="2 3" id="KW-0186">Copper</keyword>
<keyword evidence="8" id="KW-1185">Reference proteome</keyword>
<dbReference type="Proteomes" id="UP000634647">
    <property type="component" value="Unassembled WGS sequence"/>
</dbReference>
<comment type="caution">
    <text evidence="6">The sequence shown here is derived from an EMBL/GenBank/DDBJ whole genome shotgun (WGS) entry which is preliminary data.</text>
</comment>
<dbReference type="Pfam" id="PF02630">
    <property type="entry name" value="SCO1-SenC"/>
    <property type="match status" value="1"/>
</dbReference>
<proteinExistence type="inferred from homology"/>
<feature type="transmembrane region" description="Helical" evidence="5">
    <location>
        <begin position="6"/>
        <end position="27"/>
    </location>
</feature>
<reference evidence="7 8" key="2">
    <citation type="submission" date="2016-10" db="EMBL/GenBank/DDBJ databases">
        <authorList>
            <person name="Varghese N."/>
            <person name="Submissions S."/>
        </authorList>
    </citation>
    <scope>NUCLEOTIDE SEQUENCE [LARGE SCALE GENOMIC DNA]</scope>
    <source>
        <strain evidence="7 8">DSM 24802</strain>
    </source>
</reference>
<evidence type="ECO:0000256" key="4">
    <source>
        <dbReference type="PIRSR" id="PIRSR603782-2"/>
    </source>
</evidence>
<evidence type="ECO:0000256" key="5">
    <source>
        <dbReference type="SAM" id="Phobius"/>
    </source>
</evidence>
<gene>
    <name evidence="6" type="primary">prrC</name>
    <name evidence="6" type="ORF">GCM10008024_01240</name>
    <name evidence="7" type="ORF">SAMN05444006_10492</name>
</gene>
<dbReference type="AlphaFoldDB" id="A0AAN4UN03"/>